<dbReference type="InterPro" id="IPR050223">
    <property type="entry name" value="D-isomer_2-hydroxyacid_DH"/>
</dbReference>
<dbReference type="PANTHER" id="PTHR10996">
    <property type="entry name" value="2-HYDROXYACID DEHYDROGENASE-RELATED"/>
    <property type="match status" value="1"/>
</dbReference>
<evidence type="ECO:0000313" key="5">
    <source>
        <dbReference type="Proteomes" id="UP000755585"/>
    </source>
</evidence>
<comment type="caution">
    <text evidence="4">The sequence shown here is derived from an EMBL/GenBank/DDBJ whole genome shotgun (WGS) entry which is preliminary data.</text>
</comment>
<protein>
    <submittedName>
        <fullName evidence="4">Phosphoglycerate dehydrogenase-like enzyme</fullName>
    </submittedName>
</protein>
<sequence>MSDAIVVDESFERHWSFSADHAAWRWHGAGLHFQRLDSGSGQRLAELDLPADLTRLLVLSFDMDTRLDDGAIERWPRLEEAAFSDAPDPETAERLRRRGVAVYVPRNEGFWGQSVAEFALGLTIAGLRRIPQTYHSMLTSHETWQYLPEPGKGRPGRRAAQFGDDPAFASGTVAGKRVRVVGLGNIGSRFASFCSMLGADVAGWAATAPDPVFHRSGVRREFRLEDLVADAEIFAPMVPHLPATEGLISADLVDALPVGCLVVCVTRMQVIDAKALRRRVLADEIALAADVFDIEPLPLDDPLLGRHNVVHTPHNAGRTIDANHAFADELLDQFRSLRPAGAPVRKEVPAWG</sequence>
<evidence type="ECO:0000259" key="3">
    <source>
        <dbReference type="Pfam" id="PF02826"/>
    </source>
</evidence>
<dbReference type="Pfam" id="PF02826">
    <property type="entry name" value="2-Hacid_dh_C"/>
    <property type="match status" value="1"/>
</dbReference>
<dbReference type="RefSeq" id="WP_209694308.1">
    <property type="nucleotide sequence ID" value="NZ_BAAAVU010000042.1"/>
</dbReference>
<dbReference type="Proteomes" id="UP000755585">
    <property type="component" value="Unassembled WGS sequence"/>
</dbReference>
<dbReference type="EMBL" id="JAGINT010000001">
    <property type="protein sequence ID" value="MBP2351405.1"/>
    <property type="molecule type" value="Genomic_DNA"/>
</dbReference>
<name>A0ABS4UIH2_9ACTN</name>
<keyword evidence="1" id="KW-0560">Oxidoreductase</keyword>
<feature type="domain" description="D-isomer specific 2-hydroxyacid dehydrogenase NAD-binding" evidence="3">
    <location>
        <begin position="160"/>
        <end position="316"/>
    </location>
</feature>
<evidence type="ECO:0000256" key="1">
    <source>
        <dbReference type="ARBA" id="ARBA00023002"/>
    </source>
</evidence>
<proteinExistence type="predicted"/>
<evidence type="ECO:0000256" key="2">
    <source>
        <dbReference type="ARBA" id="ARBA00023027"/>
    </source>
</evidence>
<organism evidence="4 5">
    <name type="scientific">Kribbella aluminosa</name>
    <dbReference type="NCBI Taxonomy" id="416017"/>
    <lineage>
        <taxon>Bacteria</taxon>
        <taxon>Bacillati</taxon>
        <taxon>Actinomycetota</taxon>
        <taxon>Actinomycetes</taxon>
        <taxon>Propionibacteriales</taxon>
        <taxon>Kribbellaceae</taxon>
        <taxon>Kribbella</taxon>
    </lineage>
</organism>
<dbReference type="InterPro" id="IPR036291">
    <property type="entry name" value="NAD(P)-bd_dom_sf"/>
</dbReference>
<keyword evidence="2" id="KW-0520">NAD</keyword>
<evidence type="ECO:0000313" key="4">
    <source>
        <dbReference type="EMBL" id="MBP2351405.1"/>
    </source>
</evidence>
<accession>A0ABS4UIH2</accession>
<dbReference type="SUPFAM" id="SSF51735">
    <property type="entry name" value="NAD(P)-binding Rossmann-fold domains"/>
    <property type="match status" value="1"/>
</dbReference>
<reference evidence="4 5" key="1">
    <citation type="submission" date="2021-03" db="EMBL/GenBank/DDBJ databases">
        <title>Sequencing the genomes of 1000 actinobacteria strains.</title>
        <authorList>
            <person name="Klenk H.-P."/>
        </authorList>
    </citation>
    <scope>NUCLEOTIDE SEQUENCE [LARGE SCALE GENOMIC DNA]</scope>
    <source>
        <strain evidence="4 5">DSM 18824</strain>
    </source>
</reference>
<keyword evidence="5" id="KW-1185">Reference proteome</keyword>
<gene>
    <name evidence="4" type="ORF">JOF29_002488</name>
</gene>
<dbReference type="PANTHER" id="PTHR10996:SF178">
    <property type="entry name" value="2-HYDROXYACID DEHYDROGENASE YGL185C-RELATED"/>
    <property type="match status" value="1"/>
</dbReference>
<dbReference type="Gene3D" id="3.40.50.720">
    <property type="entry name" value="NAD(P)-binding Rossmann-like Domain"/>
    <property type="match status" value="2"/>
</dbReference>
<dbReference type="InterPro" id="IPR006140">
    <property type="entry name" value="D-isomer_DH_NAD-bd"/>
</dbReference>